<keyword evidence="4 9" id="KW-0552">Olfaction</keyword>
<feature type="transmembrane region" description="Helical" evidence="9">
    <location>
        <begin position="325"/>
        <end position="345"/>
    </location>
</feature>
<evidence type="ECO:0000256" key="6">
    <source>
        <dbReference type="ARBA" id="ARBA00023136"/>
    </source>
</evidence>
<comment type="caution">
    <text evidence="9">Lacks conserved residue(s) required for the propagation of feature annotation.</text>
</comment>
<feature type="transmembrane region" description="Helical" evidence="9">
    <location>
        <begin position="86"/>
        <end position="108"/>
    </location>
</feature>
<evidence type="ECO:0000256" key="9">
    <source>
        <dbReference type="RuleBase" id="RU351113"/>
    </source>
</evidence>
<feature type="transmembrane region" description="Helical" evidence="9">
    <location>
        <begin position="302"/>
        <end position="319"/>
    </location>
</feature>
<reference evidence="10" key="1">
    <citation type="journal article" date="2013" name="PLoS Genet.">
        <title>Female behaviour drives expression and evolution of gustatory receptors in butterflies.</title>
        <authorList>
            <person name="Briscoe A.D."/>
            <person name="Macias-Munoz A."/>
            <person name="Kozak K.M."/>
            <person name="Walters J.R."/>
            <person name="Yuan F."/>
            <person name="Jamie G.A."/>
            <person name="Martin S.H."/>
            <person name="Dasmahapatra K.K."/>
            <person name="Ferguson L.C."/>
            <person name="Mallet J."/>
            <person name="Jacquin-Joly E."/>
            <person name="Jiggins C.D."/>
        </authorList>
    </citation>
    <scope>NUCLEOTIDE SEQUENCE</scope>
</reference>
<dbReference type="GO" id="GO:0005549">
    <property type="term" value="F:odorant binding"/>
    <property type="evidence" value="ECO:0007669"/>
    <property type="project" value="InterPro"/>
</dbReference>
<dbReference type="InterPro" id="IPR004117">
    <property type="entry name" value="7tm6_olfct_rcpt"/>
</dbReference>
<keyword evidence="7 9" id="KW-0675">Receptor</keyword>
<dbReference type="AlphaFoldDB" id="A0A1S5XXR7"/>
<reference evidence="10" key="2">
    <citation type="submission" date="2016-12" db="EMBL/GenBank/DDBJ databases">
        <authorList>
            <person name="Song W.-J."/>
            <person name="Kurnit D.M."/>
        </authorList>
    </citation>
    <scope>NUCLEOTIDE SEQUENCE</scope>
</reference>
<dbReference type="EMBL" id="KY399308">
    <property type="protein sequence ID" value="AQQ73539.1"/>
    <property type="molecule type" value="mRNA"/>
</dbReference>
<gene>
    <name evidence="10" type="primary">OR74</name>
</gene>
<evidence type="ECO:0000256" key="3">
    <source>
        <dbReference type="ARBA" id="ARBA00022692"/>
    </source>
</evidence>
<keyword evidence="8 9" id="KW-0807">Transducer</keyword>
<comment type="similarity">
    <text evidence="9">Belongs to the insect chemoreceptor superfamily. Heteromeric odorant receptor channel (TC 1.A.69) family.</text>
</comment>
<feature type="transmembrane region" description="Helical" evidence="9">
    <location>
        <begin position="205"/>
        <end position="224"/>
    </location>
</feature>
<feature type="transmembrane region" description="Helical" evidence="9">
    <location>
        <begin position="148"/>
        <end position="173"/>
    </location>
</feature>
<feature type="transmembrane region" description="Helical" evidence="9">
    <location>
        <begin position="54"/>
        <end position="74"/>
    </location>
</feature>
<sequence>MFKFKEANFEQEYNNECAKGIIRPANFHRQNFSILGNFQVLDAPIRKYTYFAKAAMISCAVSALIILSLGLYHGILIRDIPFITEVGTYCIVMSYKIIILMCTKLNVYDYHQLQHIMKENFLYACTTGERYRKRFFYNQIFTRKICKLTLVFTSGVAVGMMSFGVFSLLFYLATHSQGEGKRPLLFPFWCFNIDFGASPVYEITFFYSCMCIFAYAINYTFMILTEIMWIREITTKADIVIWSIRDLMDGIQPTQDKREERFFDATLKTRLSEIVKHHQSMHRLLKHYAKVYKKLLMFEQKISAPVVCLSAYSCYVTSGDGEFNAVLLLLCVAAIILLFIPSYLCTILSMKVSSICYACWDTPFWNASPVVRPYLVLIMQRSLRPLPLTVPGFEEVSVQTFSKKMASAYSMFNMLRQINI</sequence>
<dbReference type="PANTHER" id="PTHR21137:SF42">
    <property type="entry name" value="ODORANT RECEPTOR 83A"/>
    <property type="match status" value="1"/>
</dbReference>
<proteinExistence type="evidence at transcript level"/>
<protein>
    <recommendedName>
        <fullName evidence="9">Odorant receptor</fullName>
    </recommendedName>
</protein>
<dbReference type="Pfam" id="PF02949">
    <property type="entry name" value="7tm_6"/>
    <property type="match status" value="1"/>
</dbReference>
<evidence type="ECO:0000256" key="7">
    <source>
        <dbReference type="ARBA" id="ARBA00023170"/>
    </source>
</evidence>
<organism evidence="10">
    <name type="scientific">Heliconius melpomene rosina</name>
    <dbReference type="NCBI Taxonomy" id="171916"/>
    <lineage>
        <taxon>Eukaryota</taxon>
        <taxon>Metazoa</taxon>
        <taxon>Ecdysozoa</taxon>
        <taxon>Arthropoda</taxon>
        <taxon>Hexapoda</taxon>
        <taxon>Insecta</taxon>
        <taxon>Pterygota</taxon>
        <taxon>Neoptera</taxon>
        <taxon>Endopterygota</taxon>
        <taxon>Lepidoptera</taxon>
        <taxon>Glossata</taxon>
        <taxon>Ditrysia</taxon>
        <taxon>Papilionoidea</taxon>
        <taxon>Nymphalidae</taxon>
        <taxon>Heliconiinae</taxon>
        <taxon>Heliconiini</taxon>
        <taxon>Heliconius</taxon>
    </lineage>
</organism>
<dbReference type="GO" id="GO:0004984">
    <property type="term" value="F:olfactory receptor activity"/>
    <property type="evidence" value="ECO:0007669"/>
    <property type="project" value="InterPro"/>
</dbReference>
<evidence type="ECO:0000256" key="4">
    <source>
        <dbReference type="ARBA" id="ARBA00022725"/>
    </source>
</evidence>
<dbReference type="GO" id="GO:0005886">
    <property type="term" value="C:plasma membrane"/>
    <property type="evidence" value="ECO:0007669"/>
    <property type="project" value="UniProtKB-SubCell"/>
</dbReference>
<dbReference type="PANTHER" id="PTHR21137">
    <property type="entry name" value="ODORANT RECEPTOR"/>
    <property type="match status" value="1"/>
</dbReference>
<accession>A0A1S5XXR7</accession>
<keyword evidence="2 9" id="KW-0716">Sensory transduction</keyword>
<evidence type="ECO:0000256" key="2">
    <source>
        <dbReference type="ARBA" id="ARBA00022606"/>
    </source>
</evidence>
<dbReference type="GO" id="GO:0007165">
    <property type="term" value="P:signal transduction"/>
    <property type="evidence" value="ECO:0007669"/>
    <property type="project" value="UniProtKB-KW"/>
</dbReference>
<comment type="subcellular location">
    <subcellularLocation>
        <location evidence="9">Cell membrane</location>
        <topology evidence="9">Multi-pass membrane protein</topology>
    </subcellularLocation>
    <subcellularLocation>
        <location evidence="1">Membrane</location>
        <topology evidence="1">Multi-pass membrane protein</topology>
    </subcellularLocation>
</comment>
<evidence type="ECO:0000313" key="10">
    <source>
        <dbReference type="EMBL" id="AQQ73539.1"/>
    </source>
</evidence>
<keyword evidence="6 9" id="KW-0472">Membrane</keyword>
<evidence type="ECO:0000256" key="5">
    <source>
        <dbReference type="ARBA" id="ARBA00022989"/>
    </source>
</evidence>
<keyword evidence="5 9" id="KW-1133">Transmembrane helix</keyword>
<name>A0A1S5XXR7_HELME</name>
<keyword evidence="3 9" id="KW-0812">Transmembrane</keyword>
<evidence type="ECO:0000256" key="8">
    <source>
        <dbReference type="ARBA" id="ARBA00023224"/>
    </source>
</evidence>
<evidence type="ECO:0000256" key="1">
    <source>
        <dbReference type="ARBA" id="ARBA00004141"/>
    </source>
</evidence>